<reference evidence="5 6" key="1">
    <citation type="submission" date="2016-11" db="EMBL/GenBank/DDBJ databases">
        <authorList>
            <person name="Jaros S."/>
            <person name="Januszkiewicz K."/>
            <person name="Wedrychowicz H."/>
        </authorList>
    </citation>
    <scope>NUCLEOTIDE SEQUENCE [LARGE SCALE GENOMIC DNA]</scope>
    <source>
        <strain evidence="5 6">DSM 14214</strain>
    </source>
</reference>
<dbReference type="GO" id="GO:0003677">
    <property type="term" value="F:DNA binding"/>
    <property type="evidence" value="ECO:0007669"/>
    <property type="project" value="UniProtKB-KW"/>
</dbReference>
<evidence type="ECO:0000256" key="3">
    <source>
        <dbReference type="ARBA" id="ARBA00023163"/>
    </source>
</evidence>
<keyword evidence="3" id="KW-0804">Transcription</keyword>
<evidence type="ECO:0000313" key="5">
    <source>
        <dbReference type="EMBL" id="SHK14391.1"/>
    </source>
</evidence>
<gene>
    <name evidence="5" type="ORF">SAMN02745138_01223</name>
</gene>
<dbReference type="Gene3D" id="2.60.120.10">
    <property type="entry name" value="Jelly Rolls"/>
    <property type="match status" value="1"/>
</dbReference>
<keyword evidence="6" id="KW-1185">Reference proteome</keyword>
<dbReference type="PRINTS" id="PR00034">
    <property type="entry name" value="HTHCRP"/>
</dbReference>
<dbReference type="InterPro" id="IPR018490">
    <property type="entry name" value="cNMP-bd_dom_sf"/>
</dbReference>
<dbReference type="InterPro" id="IPR000595">
    <property type="entry name" value="cNMP-bd_dom"/>
</dbReference>
<dbReference type="CDD" id="cd00038">
    <property type="entry name" value="CAP_ED"/>
    <property type="match status" value="1"/>
</dbReference>
<proteinExistence type="predicted"/>
<dbReference type="PANTHER" id="PTHR24567">
    <property type="entry name" value="CRP FAMILY TRANSCRIPTIONAL REGULATORY PROTEIN"/>
    <property type="match status" value="1"/>
</dbReference>
<dbReference type="SMART" id="SM00419">
    <property type="entry name" value="HTH_CRP"/>
    <property type="match status" value="1"/>
</dbReference>
<dbReference type="Pfam" id="PF13545">
    <property type="entry name" value="HTH_Crp_2"/>
    <property type="match status" value="1"/>
</dbReference>
<dbReference type="SUPFAM" id="SSF51206">
    <property type="entry name" value="cAMP-binding domain-like"/>
    <property type="match status" value="1"/>
</dbReference>
<dbReference type="InterPro" id="IPR036388">
    <property type="entry name" value="WH-like_DNA-bd_sf"/>
</dbReference>
<evidence type="ECO:0000259" key="4">
    <source>
        <dbReference type="PROSITE" id="PS51063"/>
    </source>
</evidence>
<dbReference type="EMBL" id="FRAH01000017">
    <property type="protein sequence ID" value="SHK14391.1"/>
    <property type="molecule type" value="Genomic_DNA"/>
</dbReference>
<protein>
    <submittedName>
        <fullName evidence="5">CRP/FNR family transcriptional regulator, anaerobic regulatory protein</fullName>
    </submittedName>
</protein>
<dbReference type="InterPro" id="IPR050397">
    <property type="entry name" value="Env_Response_Regulators"/>
</dbReference>
<evidence type="ECO:0000256" key="1">
    <source>
        <dbReference type="ARBA" id="ARBA00023015"/>
    </source>
</evidence>
<dbReference type="InterPro" id="IPR014710">
    <property type="entry name" value="RmlC-like_jellyroll"/>
</dbReference>
<dbReference type="InterPro" id="IPR012318">
    <property type="entry name" value="HTH_CRP"/>
</dbReference>
<dbReference type="Proteomes" id="UP000183975">
    <property type="component" value="Unassembled WGS sequence"/>
</dbReference>
<dbReference type="CDD" id="cd00092">
    <property type="entry name" value="HTH_CRP"/>
    <property type="match status" value="1"/>
</dbReference>
<evidence type="ECO:0000256" key="2">
    <source>
        <dbReference type="ARBA" id="ARBA00023125"/>
    </source>
</evidence>
<keyword evidence="2" id="KW-0238">DNA-binding</keyword>
<keyword evidence="1" id="KW-0805">Transcription regulation</keyword>
<feature type="domain" description="HTH crp-type" evidence="4">
    <location>
        <begin position="178"/>
        <end position="244"/>
    </location>
</feature>
<dbReference type="PANTHER" id="PTHR24567:SF26">
    <property type="entry name" value="REGULATORY PROTEIN YEIL"/>
    <property type="match status" value="1"/>
</dbReference>
<dbReference type="GO" id="GO:0005829">
    <property type="term" value="C:cytosol"/>
    <property type="evidence" value="ECO:0007669"/>
    <property type="project" value="TreeGrafter"/>
</dbReference>
<accession>A0A1M6Q2N3</accession>
<dbReference type="Pfam" id="PF00027">
    <property type="entry name" value="cNMP_binding"/>
    <property type="match status" value="1"/>
</dbReference>
<name>A0A1M6Q2N3_9FIRM</name>
<dbReference type="GO" id="GO:0003700">
    <property type="term" value="F:DNA-binding transcription factor activity"/>
    <property type="evidence" value="ECO:0007669"/>
    <property type="project" value="TreeGrafter"/>
</dbReference>
<evidence type="ECO:0000313" key="6">
    <source>
        <dbReference type="Proteomes" id="UP000183975"/>
    </source>
</evidence>
<dbReference type="AlphaFoldDB" id="A0A1M6Q2N3"/>
<dbReference type="Gene3D" id="1.10.10.10">
    <property type="entry name" value="Winged helix-like DNA-binding domain superfamily/Winged helix DNA-binding domain"/>
    <property type="match status" value="1"/>
</dbReference>
<organism evidence="5 6">
    <name type="scientific">Anaerotignum lactatifermentans DSM 14214</name>
    <dbReference type="NCBI Taxonomy" id="1121323"/>
    <lineage>
        <taxon>Bacteria</taxon>
        <taxon>Bacillati</taxon>
        <taxon>Bacillota</taxon>
        <taxon>Clostridia</taxon>
        <taxon>Lachnospirales</taxon>
        <taxon>Anaerotignaceae</taxon>
        <taxon>Anaerotignum</taxon>
    </lineage>
</organism>
<dbReference type="PROSITE" id="PS51063">
    <property type="entry name" value="HTH_CRP_2"/>
    <property type="match status" value="1"/>
</dbReference>
<dbReference type="SUPFAM" id="SSF46785">
    <property type="entry name" value="Winged helix' DNA-binding domain"/>
    <property type="match status" value="1"/>
</dbReference>
<dbReference type="InterPro" id="IPR036390">
    <property type="entry name" value="WH_DNA-bd_sf"/>
</dbReference>
<sequence>MMRAFFLAKKEIACYTEDNQSESGEINMTREYETIFAENFSFWEHLTEDQKDMLCRSATLATYPKGVNLHNGSEECAGLLYIKSGQLRAYLLSEDGREVTLYRLYPGDICILSASCVLDAITFDVSVDTVEKSEILTVSASAFHKLITENVYVEACSYHMAADRFSDVMWAMQQILFMAMDKRLAIFLTDEMAKTKSDEIHMTQEQIAKYMGTAREVVTRMIKYFAEEGIVETFRGGIRILDKKKLRSYL</sequence>